<comment type="caution">
    <text evidence="11">The sequence shown here is derived from an EMBL/GenBank/DDBJ whole genome shotgun (WGS) entry which is preliminary data.</text>
</comment>
<accession>A0A7C0WVF3</accession>
<keyword evidence="5 8" id="KW-0808">Transferase</keyword>
<dbReference type="InterPro" id="IPR022418">
    <property type="entry name" value="Porphobilinogen_deaminase_C"/>
</dbReference>
<dbReference type="FunFam" id="3.40.190.10:FF:000004">
    <property type="entry name" value="Porphobilinogen deaminase"/>
    <property type="match status" value="1"/>
</dbReference>
<dbReference type="FunFam" id="3.40.190.10:FF:000005">
    <property type="entry name" value="Porphobilinogen deaminase"/>
    <property type="match status" value="1"/>
</dbReference>
<comment type="similarity">
    <text evidence="3 8">Belongs to the HMBS family.</text>
</comment>
<name>A0A7C0WVF3_9BACT</name>
<feature type="domain" description="Porphobilinogen deaminase N-terminal" evidence="9">
    <location>
        <begin position="7"/>
        <end position="212"/>
    </location>
</feature>
<evidence type="ECO:0000256" key="5">
    <source>
        <dbReference type="ARBA" id="ARBA00022679"/>
    </source>
</evidence>
<dbReference type="NCBIfam" id="TIGR00212">
    <property type="entry name" value="hemC"/>
    <property type="match status" value="1"/>
</dbReference>
<dbReference type="Gene3D" id="3.40.190.10">
    <property type="entry name" value="Periplasmic binding protein-like II"/>
    <property type="match status" value="2"/>
</dbReference>
<dbReference type="UniPathway" id="UPA00251">
    <property type="reaction ID" value="UER00319"/>
</dbReference>
<organism evidence="11">
    <name type="scientific">Thermodesulforhabdus norvegica</name>
    <dbReference type="NCBI Taxonomy" id="39841"/>
    <lineage>
        <taxon>Bacteria</taxon>
        <taxon>Pseudomonadati</taxon>
        <taxon>Thermodesulfobacteriota</taxon>
        <taxon>Syntrophobacteria</taxon>
        <taxon>Syntrophobacterales</taxon>
        <taxon>Thermodesulforhabdaceae</taxon>
        <taxon>Thermodesulforhabdus</taxon>
    </lineage>
</organism>
<evidence type="ECO:0000256" key="3">
    <source>
        <dbReference type="ARBA" id="ARBA00005638"/>
    </source>
</evidence>
<evidence type="ECO:0000259" key="10">
    <source>
        <dbReference type="Pfam" id="PF03900"/>
    </source>
</evidence>
<feature type="modified residue" description="S-(dipyrrolylmethanemethyl)cysteine" evidence="8">
    <location>
        <position position="241"/>
    </location>
</feature>
<dbReference type="HAMAP" id="MF_00260">
    <property type="entry name" value="Porphobil_deam"/>
    <property type="match status" value="1"/>
</dbReference>
<keyword evidence="6 8" id="KW-0627">Porphyrin biosynthesis</keyword>
<dbReference type="InterPro" id="IPR022419">
    <property type="entry name" value="Porphobilin_deaminase_cofac_BS"/>
</dbReference>
<comment type="pathway">
    <text evidence="2">Porphyrin-containing compound metabolism; protoporphyrin-IX biosynthesis; coproporphyrinogen-III from 5-aminolevulinate: step 2/4.</text>
</comment>
<evidence type="ECO:0000256" key="8">
    <source>
        <dbReference type="HAMAP-Rule" id="MF_00260"/>
    </source>
</evidence>
<evidence type="ECO:0000256" key="1">
    <source>
        <dbReference type="ARBA" id="ARBA00002869"/>
    </source>
</evidence>
<dbReference type="GO" id="GO:0006782">
    <property type="term" value="P:protoporphyrinogen IX biosynthetic process"/>
    <property type="evidence" value="ECO:0007669"/>
    <property type="project" value="UniProtKB-UniRule"/>
</dbReference>
<gene>
    <name evidence="8 11" type="primary">hemC</name>
    <name evidence="11" type="ORF">ENG14_05755</name>
</gene>
<dbReference type="AlphaFoldDB" id="A0A7C0WVF3"/>
<comment type="miscellaneous">
    <text evidence="8">The porphobilinogen subunits are added to the dipyrromethane group.</text>
</comment>
<comment type="catalytic activity">
    <reaction evidence="7 8">
        <text>4 porphobilinogen + H2O = hydroxymethylbilane + 4 NH4(+)</text>
        <dbReference type="Rhea" id="RHEA:13185"/>
        <dbReference type="ChEBI" id="CHEBI:15377"/>
        <dbReference type="ChEBI" id="CHEBI:28938"/>
        <dbReference type="ChEBI" id="CHEBI:57845"/>
        <dbReference type="ChEBI" id="CHEBI:58126"/>
        <dbReference type="EC" id="2.5.1.61"/>
    </reaction>
</comment>
<dbReference type="PANTHER" id="PTHR11557:SF0">
    <property type="entry name" value="PORPHOBILINOGEN DEAMINASE"/>
    <property type="match status" value="1"/>
</dbReference>
<dbReference type="PRINTS" id="PR00151">
    <property type="entry name" value="PORPHBDMNASE"/>
</dbReference>
<dbReference type="GO" id="GO:0004418">
    <property type="term" value="F:hydroxymethylbilane synthase activity"/>
    <property type="evidence" value="ECO:0007669"/>
    <property type="project" value="UniProtKB-UniRule"/>
</dbReference>
<evidence type="ECO:0000256" key="6">
    <source>
        <dbReference type="ARBA" id="ARBA00023244"/>
    </source>
</evidence>
<dbReference type="SUPFAM" id="SSF54782">
    <property type="entry name" value="Porphobilinogen deaminase (hydroxymethylbilane synthase), C-terminal domain"/>
    <property type="match status" value="1"/>
</dbReference>
<reference evidence="11" key="1">
    <citation type="journal article" date="2020" name="mSystems">
        <title>Genome- and Community-Level Interaction Insights into Carbon Utilization and Element Cycling Functions of Hydrothermarchaeota in Hydrothermal Sediment.</title>
        <authorList>
            <person name="Zhou Z."/>
            <person name="Liu Y."/>
            <person name="Xu W."/>
            <person name="Pan J."/>
            <person name="Luo Z.H."/>
            <person name="Li M."/>
        </authorList>
    </citation>
    <scope>NUCLEOTIDE SEQUENCE [LARGE SCALE GENOMIC DNA]</scope>
    <source>
        <strain evidence="11">HyVt-19</strain>
    </source>
</reference>
<dbReference type="PIRSF" id="PIRSF001438">
    <property type="entry name" value="4pyrrol_synth_OHMeBilane_synth"/>
    <property type="match status" value="1"/>
</dbReference>
<dbReference type="Gene3D" id="3.30.160.40">
    <property type="entry name" value="Porphobilinogen deaminase, C-terminal domain"/>
    <property type="match status" value="1"/>
</dbReference>
<comment type="function">
    <text evidence="1 8">Tetrapolymerization of the monopyrrole PBG into the hydroxymethylbilane pre-uroporphyrinogen in several discrete steps.</text>
</comment>
<evidence type="ECO:0000256" key="4">
    <source>
        <dbReference type="ARBA" id="ARBA00011245"/>
    </source>
</evidence>
<dbReference type="SUPFAM" id="SSF53850">
    <property type="entry name" value="Periplasmic binding protein-like II"/>
    <property type="match status" value="1"/>
</dbReference>
<dbReference type="Pfam" id="PF03900">
    <property type="entry name" value="Porphobil_deamC"/>
    <property type="match status" value="1"/>
</dbReference>
<protein>
    <recommendedName>
        <fullName evidence="8">Porphobilinogen deaminase</fullName>
        <shortName evidence="8">PBG</shortName>
        <ecNumber evidence="8">2.5.1.61</ecNumber>
    </recommendedName>
    <alternativeName>
        <fullName evidence="8">Hydroxymethylbilane synthase</fullName>
        <shortName evidence="8">HMBS</shortName>
    </alternativeName>
    <alternativeName>
        <fullName evidence="8">Pre-uroporphyrinogen synthase</fullName>
    </alternativeName>
</protein>
<dbReference type="CDD" id="cd13646">
    <property type="entry name" value="PBP2_EcHMBS_like"/>
    <property type="match status" value="1"/>
</dbReference>
<feature type="domain" description="Porphobilinogen deaminase C-terminal" evidence="10">
    <location>
        <begin position="225"/>
        <end position="295"/>
    </location>
</feature>
<comment type="cofactor">
    <cofactor evidence="8">
        <name>dipyrromethane</name>
        <dbReference type="ChEBI" id="CHEBI:60342"/>
    </cofactor>
    <text evidence="8">Binds 1 dipyrromethane group covalently.</text>
</comment>
<evidence type="ECO:0000259" key="9">
    <source>
        <dbReference type="Pfam" id="PF01379"/>
    </source>
</evidence>
<dbReference type="PANTHER" id="PTHR11557">
    <property type="entry name" value="PORPHOBILINOGEN DEAMINASE"/>
    <property type="match status" value="1"/>
</dbReference>
<proteinExistence type="inferred from homology"/>
<comment type="subunit">
    <text evidence="4 8">Monomer.</text>
</comment>
<dbReference type="InterPro" id="IPR036803">
    <property type="entry name" value="Porphobilinogen_deaminase_C_sf"/>
</dbReference>
<dbReference type="PROSITE" id="PS00533">
    <property type="entry name" value="PORPHOBILINOGEN_DEAM"/>
    <property type="match status" value="1"/>
</dbReference>
<dbReference type="InterPro" id="IPR022417">
    <property type="entry name" value="Porphobilin_deaminase_N"/>
</dbReference>
<dbReference type="Pfam" id="PF01379">
    <property type="entry name" value="Porphobil_deam"/>
    <property type="match status" value="1"/>
</dbReference>
<evidence type="ECO:0000256" key="7">
    <source>
        <dbReference type="ARBA" id="ARBA00048169"/>
    </source>
</evidence>
<dbReference type="Proteomes" id="UP000886355">
    <property type="component" value="Unassembled WGS sequence"/>
</dbReference>
<sequence>MKKHVLLGSRGSVLALKQSNFVKELIEQQWPDVEVEIRIIKTTGDKITDVPLAKIGGKGLFVKEIEDALLREEIDLAVHSMKDVPSQLPDGLVIGAVPKREDPRDVMVAVDWKRISDLPLGGVVGTSSLRRTAQILHIRPDLKVKTLRGNLDTRLKKLRDGMYDAVILAAAGLIRMGWNDVITEFLEPEHFLPAVDQGALGNEIREDDERMRELLAPIHNETSAAEVEAERSFLAELEGGCQVPIGGHCMVKDGHARIFGMIASVDGQVLIRDEMAGPASDVEKLGRELARKLLNAGGREILEEIYSSG</sequence>
<dbReference type="InterPro" id="IPR000860">
    <property type="entry name" value="HemC"/>
</dbReference>
<dbReference type="GO" id="GO:0005737">
    <property type="term" value="C:cytoplasm"/>
    <property type="evidence" value="ECO:0007669"/>
    <property type="project" value="UniProtKB-UniRule"/>
</dbReference>
<dbReference type="EMBL" id="DQZW01000271">
    <property type="protein sequence ID" value="HDL90390.1"/>
    <property type="molecule type" value="Genomic_DNA"/>
</dbReference>
<evidence type="ECO:0000313" key="11">
    <source>
        <dbReference type="EMBL" id="HDL90390.1"/>
    </source>
</evidence>
<evidence type="ECO:0000256" key="2">
    <source>
        <dbReference type="ARBA" id="ARBA00004735"/>
    </source>
</evidence>
<dbReference type="EC" id="2.5.1.61" evidence="8"/>